<keyword evidence="3" id="KW-0378">Hydrolase</keyword>
<dbReference type="EMBL" id="CP037920">
    <property type="protein sequence ID" value="QDT97570.1"/>
    <property type="molecule type" value="Genomic_DNA"/>
</dbReference>
<dbReference type="PANTHER" id="PTHR47381">
    <property type="entry name" value="ALPHA/BETA-HYDROLASES SUPERFAMILY PROTEIN"/>
    <property type="match status" value="1"/>
</dbReference>
<feature type="domain" description="Acetyl xylan esterase" evidence="2">
    <location>
        <begin position="111"/>
        <end position="266"/>
    </location>
</feature>
<organism evidence="3 4">
    <name type="scientific">Gimesia aquarii</name>
    <dbReference type="NCBI Taxonomy" id="2527964"/>
    <lineage>
        <taxon>Bacteria</taxon>
        <taxon>Pseudomonadati</taxon>
        <taxon>Planctomycetota</taxon>
        <taxon>Planctomycetia</taxon>
        <taxon>Planctomycetales</taxon>
        <taxon>Planctomycetaceae</taxon>
        <taxon>Gimesia</taxon>
    </lineage>
</organism>
<proteinExistence type="predicted"/>
<dbReference type="RefSeq" id="WP_197998434.1">
    <property type="nucleotide sequence ID" value="NZ_CP037920.1"/>
</dbReference>
<dbReference type="Proteomes" id="UP000318704">
    <property type="component" value="Chromosome"/>
</dbReference>
<reference evidence="3 4" key="1">
    <citation type="submission" date="2019-03" db="EMBL/GenBank/DDBJ databases">
        <title>Deep-cultivation of Planctomycetes and their phenomic and genomic characterization uncovers novel biology.</title>
        <authorList>
            <person name="Wiegand S."/>
            <person name="Jogler M."/>
            <person name="Boedeker C."/>
            <person name="Pinto D."/>
            <person name="Vollmers J."/>
            <person name="Rivas-Marin E."/>
            <person name="Kohn T."/>
            <person name="Peeters S.H."/>
            <person name="Heuer A."/>
            <person name="Rast P."/>
            <person name="Oberbeckmann S."/>
            <person name="Bunk B."/>
            <person name="Jeske O."/>
            <person name="Meyerdierks A."/>
            <person name="Storesund J.E."/>
            <person name="Kallscheuer N."/>
            <person name="Luecker S."/>
            <person name="Lage O.M."/>
            <person name="Pohl T."/>
            <person name="Merkel B.J."/>
            <person name="Hornburger P."/>
            <person name="Mueller R.-W."/>
            <person name="Bruemmer F."/>
            <person name="Labrenz M."/>
            <person name="Spormann A.M."/>
            <person name="Op den Camp H."/>
            <person name="Overmann J."/>
            <person name="Amann R."/>
            <person name="Jetten M.S.M."/>
            <person name="Mascher T."/>
            <person name="Medema M.H."/>
            <person name="Devos D.P."/>
            <person name="Kaster A.-K."/>
            <person name="Ovreas L."/>
            <person name="Rohde M."/>
            <person name="Galperin M.Y."/>
            <person name="Jogler C."/>
        </authorList>
    </citation>
    <scope>NUCLEOTIDE SEQUENCE [LARGE SCALE GENOMIC DNA]</scope>
    <source>
        <strain evidence="3 4">V144</strain>
    </source>
</reference>
<protein>
    <submittedName>
        <fullName evidence="3">Alpha/beta hydrolase family protein</fullName>
    </submittedName>
</protein>
<evidence type="ECO:0000256" key="1">
    <source>
        <dbReference type="SAM" id="SignalP"/>
    </source>
</evidence>
<feature type="chain" id="PRO_5021722434" evidence="1">
    <location>
        <begin position="28"/>
        <end position="707"/>
    </location>
</feature>
<gene>
    <name evidence="3" type="ORF">V144x_30490</name>
</gene>
<evidence type="ECO:0000313" key="3">
    <source>
        <dbReference type="EMBL" id="QDT97570.1"/>
    </source>
</evidence>
<feature type="signal peptide" evidence="1">
    <location>
        <begin position="1"/>
        <end position="27"/>
    </location>
</feature>
<keyword evidence="1" id="KW-0732">Signal</keyword>
<accession>A0A517VX43</accession>
<evidence type="ECO:0000259" key="2">
    <source>
        <dbReference type="Pfam" id="PF05448"/>
    </source>
</evidence>
<dbReference type="AlphaFoldDB" id="A0A517VX43"/>
<dbReference type="SUPFAM" id="SSF53474">
    <property type="entry name" value="alpha/beta-Hydrolases"/>
    <property type="match status" value="1"/>
</dbReference>
<evidence type="ECO:0000313" key="4">
    <source>
        <dbReference type="Proteomes" id="UP000318704"/>
    </source>
</evidence>
<dbReference type="Pfam" id="PF05448">
    <property type="entry name" value="AXE1"/>
    <property type="match status" value="1"/>
</dbReference>
<dbReference type="InterPro" id="IPR029058">
    <property type="entry name" value="AB_hydrolase_fold"/>
</dbReference>
<dbReference type="Gene3D" id="3.40.50.1820">
    <property type="entry name" value="alpha/beta hydrolase"/>
    <property type="match status" value="2"/>
</dbReference>
<dbReference type="KEGG" id="gaw:V144x_30490"/>
<dbReference type="PANTHER" id="PTHR47381:SF3">
    <property type="entry name" value="ALPHA_BETA-HYDROLASES SUPERFAMILY PROTEIN"/>
    <property type="match status" value="1"/>
</dbReference>
<name>A0A517VX43_9PLAN</name>
<dbReference type="GO" id="GO:0016787">
    <property type="term" value="F:hydrolase activity"/>
    <property type="evidence" value="ECO:0007669"/>
    <property type="project" value="UniProtKB-KW"/>
</dbReference>
<sequence length="707" mass="80572" precursor="true">MTQKRCYQMLFLLILSAFILQTSSSQAANPVQERRKIIGTTEADQQLSDYFRYHTMQLANQSLKDIKNLKTWERKRVTYRKQLFEMLGLSPLPPKTDLKPEITNRITSDGFIVENLTFQSRPGLYVTGNLYRPLKQDKKLPAILYVCGHGGVKKNGISYGNKVHYQHHGEWFARNGYVCLTIDTLQLGEIEGLHHGTYREGMWWWLSRGYTPAGVEAWNCIRALDYLQSRPEVDGEKLGVTGRSGGGAYSWWIAALDERIKAAVPVAGITNLKNYVIDGAVEGHCDCMFMVNTYQWDYAQVAALVAPRPLLISNTDKDSIFPLDGVVDVYRNTMQIYELYGVPENLGLQITEGPHKDTQELRIHAFHWFNHFLKGDDSLIEMAATKFHTPEELQVFKTLPKDQKNTSIQNTFVKQASNSFPVPEDTQQWEQIIAKWKDQLLQKTFRAWPKKNDFTIKAKVETSIKNGLCLKTISFDSQKHVPLKLYLILPETLPEDGIKEVILNVLSQSEWEDITQVLAPDFPKSFQENSESTTSPKIYQKLRQKVIDQKTAVAFFAPRGVGLSSWNPDNRKQVQIRRRFYLLGQSLEGMQIWDIRRAIQEVKAQSEVSKSALILKASGDAAALCLYASLFENGVDELDLKGVPSSHHIGPALLNVLRFLDLPQTVAMAASRCPVKLNFVNTVDWKYPEKVGHKLSWDKKQLQISEK</sequence>
<dbReference type="InterPro" id="IPR008391">
    <property type="entry name" value="AXE1_dom"/>
</dbReference>